<name>A0A6L2KAQ2_TANCI</name>
<accession>A0A6L2KAQ2</accession>
<dbReference type="AlphaFoldDB" id="A0A6L2KAQ2"/>
<organism evidence="3">
    <name type="scientific">Tanacetum cinerariifolium</name>
    <name type="common">Dalmatian daisy</name>
    <name type="synonym">Chrysanthemum cinerariifolium</name>
    <dbReference type="NCBI Taxonomy" id="118510"/>
    <lineage>
        <taxon>Eukaryota</taxon>
        <taxon>Viridiplantae</taxon>
        <taxon>Streptophyta</taxon>
        <taxon>Embryophyta</taxon>
        <taxon>Tracheophyta</taxon>
        <taxon>Spermatophyta</taxon>
        <taxon>Magnoliopsida</taxon>
        <taxon>eudicotyledons</taxon>
        <taxon>Gunneridae</taxon>
        <taxon>Pentapetalae</taxon>
        <taxon>asterids</taxon>
        <taxon>campanulids</taxon>
        <taxon>Asterales</taxon>
        <taxon>Asteraceae</taxon>
        <taxon>Asteroideae</taxon>
        <taxon>Anthemideae</taxon>
        <taxon>Anthemidinae</taxon>
        <taxon>Tanacetum</taxon>
    </lineage>
</organism>
<feature type="region of interest" description="Disordered" evidence="1">
    <location>
        <begin position="215"/>
        <end position="237"/>
    </location>
</feature>
<protein>
    <submittedName>
        <fullName evidence="3">Retrovirus-related Pol polyprotein from transposon TNT 1-94</fullName>
    </submittedName>
</protein>
<dbReference type="InterPro" id="IPR054722">
    <property type="entry name" value="PolX-like_BBD"/>
</dbReference>
<evidence type="ECO:0000313" key="3">
    <source>
        <dbReference type="EMBL" id="GEU45827.1"/>
    </source>
</evidence>
<dbReference type="Pfam" id="PF22936">
    <property type="entry name" value="Pol_BBD"/>
    <property type="match status" value="1"/>
</dbReference>
<evidence type="ECO:0000256" key="1">
    <source>
        <dbReference type="SAM" id="MobiDB-lite"/>
    </source>
</evidence>
<gene>
    <name evidence="3" type="ORF">Tci_017805</name>
</gene>
<comment type="caution">
    <text evidence="3">The sequence shown here is derived from an EMBL/GenBank/DDBJ whole genome shotgun (WGS) entry which is preliminary data.</text>
</comment>
<feature type="domain" description="Retrovirus-related Pol polyprotein from transposon TNT 1-94-like beta-barrel" evidence="2">
    <location>
        <begin position="100"/>
        <end position="147"/>
    </location>
</feature>
<evidence type="ECO:0000259" key="2">
    <source>
        <dbReference type="Pfam" id="PF22936"/>
    </source>
</evidence>
<reference evidence="3" key="1">
    <citation type="journal article" date="2019" name="Sci. Rep.">
        <title>Draft genome of Tanacetum cinerariifolium, the natural source of mosquito coil.</title>
        <authorList>
            <person name="Yamashiro T."/>
            <person name="Shiraishi A."/>
            <person name="Satake H."/>
            <person name="Nakayama K."/>
        </authorList>
    </citation>
    <scope>NUCLEOTIDE SEQUENCE</scope>
</reference>
<sequence length="237" mass="27477">MYIASLKRSKNYKAQPYQYAFSSKQILKAKVKPFPPYTHYGFNDNRPDDYRNYTECEIRGSYDHSTSEHNRVIYIKREVVAESSQSNESPFERYIKEPIWYLDSGCSKSMTGVKSYSHKYVEQPALKVVFVDNSSCIIEGYGSINYEGIDDSSIYPPNEFLHKDDPSRQYQVDSDISYYVIPHGRSLTKLTQKNHVPEVIVLNKHDVPLTENIEYPPDLISTEGTDEQNVQDDRLIT</sequence>
<dbReference type="EMBL" id="BKCJ010002041">
    <property type="protein sequence ID" value="GEU45827.1"/>
    <property type="molecule type" value="Genomic_DNA"/>
</dbReference>
<proteinExistence type="predicted"/>